<feature type="transmembrane region" description="Helical" evidence="6">
    <location>
        <begin position="243"/>
        <end position="262"/>
    </location>
</feature>
<keyword evidence="3 6" id="KW-0812">Transmembrane</keyword>
<dbReference type="PANTHER" id="PTHR47089:SF1">
    <property type="entry name" value="GUANOSINE ABC TRANSPORTER PERMEASE PROTEIN NUPP"/>
    <property type="match status" value="1"/>
</dbReference>
<gene>
    <name evidence="7" type="ORF">SAMN05443529_105120</name>
</gene>
<feature type="transmembrane region" description="Helical" evidence="6">
    <location>
        <begin position="320"/>
        <end position="343"/>
    </location>
</feature>
<dbReference type="AlphaFoldDB" id="A0A1G7WE61"/>
<feature type="transmembrane region" description="Helical" evidence="6">
    <location>
        <begin position="59"/>
        <end position="76"/>
    </location>
</feature>
<dbReference type="InterPro" id="IPR001851">
    <property type="entry name" value="ABC_transp_permease"/>
</dbReference>
<protein>
    <submittedName>
        <fullName evidence="7">Simple sugar transport system permease protein</fullName>
    </submittedName>
</protein>
<dbReference type="CDD" id="cd06580">
    <property type="entry name" value="TM_PBP1_transp_TpRbsC_like"/>
    <property type="match status" value="1"/>
</dbReference>
<evidence type="ECO:0000256" key="1">
    <source>
        <dbReference type="ARBA" id="ARBA00004651"/>
    </source>
</evidence>
<keyword evidence="8" id="KW-1185">Reference proteome</keyword>
<feature type="transmembrane region" description="Helical" evidence="6">
    <location>
        <begin position="297"/>
        <end position="314"/>
    </location>
</feature>
<name>A0A1G7WE61_9FIRM</name>
<proteinExistence type="predicted"/>
<feature type="transmembrane region" description="Helical" evidence="6">
    <location>
        <begin position="197"/>
        <end position="215"/>
    </location>
</feature>
<feature type="transmembrane region" description="Helical" evidence="6">
    <location>
        <begin position="142"/>
        <end position="160"/>
    </location>
</feature>
<dbReference type="STRING" id="1121419.SAMN05443529_105120"/>
<evidence type="ECO:0000256" key="6">
    <source>
        <dbReference type="SAM" id="Phobius"/>
    </source>
</evidence>
<dbReference type="OrthoDB" id="45037at2"/>
<keyword evidence="7" id="KW-0813">Transport</keyword>
<organism evidence="7 8">
    <name type="scientific">Desulfosporosinus hippei DSM 8344</name>
    <dbReference type="NCBI Taxonomy" id="1121419"/>
    <lineage>
        <taxon>Bacteria</taxon>
        <taxon>Bacillati</taxon>
        <taxon>Bacillota</taxon>
        <taxon>Clostridia</taxon>
        <taxon>Eubacteriales</taxon>
        <taxon>Desulfitobacteriaceae</taxon>
        <taxon>Desulfosporosinus</taxon>
    </lineage>
</organism>
<dbReference type="GO" id="GO:0005886">
    <property type="term" value="C:plasma membrane"/>
    <property type="evidence" value="ECO:0007669"/>
    <property type="project" value="UniProtKB-SubCell"/>
</dbReference>
<evidence type="ECO:0000313" key="8">
    <source>
        <dbReference type="Proteomes" id="UP000198656"/>
    </source>
</evidence>
<evidence type="ECO:0000313" key="7">
    <source>
        <dbReference type="EMBL" id="SDG70261.1"/>
    </source>
</evidence>
<evidence type="ECO:0000256" key="4">
    <source>
        <dbReference type="ARBA" id="ARBA00022989"/>
    </source>
</evidence>
<evidence type="ECO:0000256" key="2">
    <source>
        <dbReference type="ARBA" id="ARBA00022475"/>
    </source>
</evidence>
<dbReference type="PANTHER" id="PTHR47089">
    <property type="entry name" value="ABC TRANSPORTER, PERMEASE PROTEIN"/>
    <property type="match status" value="1"/>
</dbReference>
<comment type="subcellular location">
    <subcellularLocation>
        <location evidence="1">Cell membrane</location>
        <topology evidence="1">Multi-pass membrane protein</topology>
    </subcellularLocation>
</comment>
<keyword evidence="7" id="KW-0762">Sugar transport</keyword>
<evidence type="ECO:0000256" key="3">
    <source>
        <dbReference type="ARBA" id="ARBA00022692"/>
    </source>
</evidence>
<feature type="transmembrane region" description="Helical" evidence="6">
    <location>
        <begin position="109"/>
        <end position="130"/>
    </location>
</feature>
<evidence type="ECO:0000256" key="5">
    <source>
        <dbReference type="ARBA" id="ARBA00023136"/>
    </source>
</evidence>
<dbReference type="EMBL" id="FNCP01000005">
    <property type="protein sequence ID" value="SDG70261.1"/>
    <property type="molecule type" value="Genomic_DNA"/>
</dbReference>
<feature type="transmembrane region" description="Helical" evidence="6">
    <location>
        <begin position="83"/>
        <end position="103"/>
    </location>
</feature>
<dbReference type="Pfam" id="PF02653">
    <property type="entry name" value="BPD_transp_2"/>
    <property type="match status" value="1"/>
</dbReference>
<keyword evidence="2" id="KW-1003">Cell membrane</keyword>
<sequence>MSSKHNGVFKQIIVLLLALLGALLVGALFLILAKSDPIKAYGVMFSGPLGDKFGITETLVRTVPLLLVGLGIVISFRSGIINIGAEGQILAGAIGATAVGTSLSDVPAMILLPAVFVAGGACGAIWGGIAGWLKARLSVNEILSTVMLNQIALQLYLFLIRGPLIDPKEVSYGTGVPQTALIPEQIWLSRLVPGTRIHSGLIFALVLAVLVYIFLWKTSRGYRLRAVGAGSEAARYAGIKVEWYLVLAMAMAGGMAGLAGVVEVTGVHHRSLEGLSAGYGFSGIVAALFGRLHPLGTIPASILFGALLVGADMMQRAVNIPAAMIMVIQGLVVLFVVSSDYFLRNPDSIVKLKAKFLGQKWIGEVGSKWKDS</sequence>
<keyword evidence="5 6" id="KW-0472">Membrane</keyword>
<dbReference type="Proteomes" id="UP000198656">
    <property type="component" value="Unassembled WGS sequence"/>
</dbReference>
<reference evidence="8" key="1">
    <citation type="submission" date="2016-10" db="EMBL/GenBank/DDBJ databases">
        <authorList>
            <person name="Varghese N."/>
            <person name="Submissions S."/>
        </authorList>
    </citation>
    <scope>NUCLEOTIDE SEQUENCE [LARGE SCALE GENOMIC DNA]</scope>
    <source>
        <strain evidence="8">DSM 8344</strain>
    </source>
</reference>
<dbReference type="GO" id="GO:0022857">
    <property type="term" value="F:transmembrane transporter activity"/>
    <property type="evidence" value="ECO:0007669"/>
    <property type="project" value="InterPro"/>
</dbReference>
<dbReference type="RefSeq" id="WP_092331312.1">
    <property type="nucleotide sequence ID" value="NZ_FNCP01000005.1"/>
</dbReference>
<accession>A0A1G7WE61</accession>
<keyword evidence="4 6" id="KW-1133">Transmembrane helix</keyword>